<protein>
    <submittedName>
        <fullName evidence="1">SnoaL-like polyketide cyclase</fullName>
    </submittedName>
</protein>
<evidence type="ECO:0000313" key="2">
    <source>
        <dbReference type="Proteomes" id="UP000184428"/>
    </source>
</evidence>
<dbReference type="AlphaFoldDB" id="A0A1M7UAT0"/>
<dbReference type="RefSeq" id="WP_072919025.1">
    <property type="nucleotide sequence ID" value="NZ_FRDM01000014.1"/>
</dbReference>
<name>A0A1M7UAT0_9ACTN</name>
<dbReference type="PANTHER" id="PTHR38436">
    <property type="entry name" value="POLYKETIDE CYCLASE SNOAL-LIKE DOMAIN"/>
    <property type="match status" value="1"/>
</dbReference>
<gene>
    <name evidence="1" type="ORF">SAMN05660350_02850</name>
</gene>
<dbReference type="PANTHER" id="PTHR38436:SF1">
    <property type="entry name" value="ESTER CYCLASE"/>
    <property type="match status" value="1"/>
</dbReference>
<dbReference type="SUPFAM" id="SSF54427">
    <property type="entry name" value="NTF2-like"/>
    <property type="match status" value="1"/>
</dbReference>
<dbReference type="InterPro" id="IPR032710">
    <property type="entry name" value="NTF2-like_dom_sf"/>
</dbReference>
<dbReference type="InterPro" id="IPR009959">
    <property type="entry name" value="Cyclase_SnoaL-like"/>
</dbReference>
<organism evidence="1 2">
    <name type="scientific">Geodermatophilus obscurus</name>
    <dbReference type="NCBI Taxonomy" id="1861"/>
    <lineage>
        <taxon>Bacteria</taxon>
        <taxon>Bacillati</taxon>
        <taxon>Actinomycetota</taxon>
        <taxon>Actinomycetes</taxon>
        <taxon>Geodermatophilales</taxon>
        <taxon>Geodermatophilaceae</taxon>
        <taxon>Geodermatophilus</taxon>
    </lineage>
</organism>
<dbReference type="OrthoDB" id="3624661at2"/>
<dbReference type="Proteomes" id="UP000184428">
    <property type="component" value="Unassembled WGS sequence"/>
</dbReference>
<dbReference type="EMBL" id="FRDM01000014">
    <property type="protein sequence ID" value="SHN80054.1"/>
    <property type="molecule type" value="Genomic_DNA"/>
</dbReference>
<reference evidence="1 2" key="1">
    <citation type="submission" date="2016-12" db="EMBL/GenBank/DDBJ databases">
        <authorList>
            <person name="Song W.-J."/>
            <person name="Kurnit D.M."/>
        </authorList>
    </citation>
    <scope>NUCLEOTIDE SEQUENCE [LARGE SCALE GENOMIC DNA]</scope>
    <source>
        <strain evidence="1 2">DSM 43162</strain>
    </source>
</reference>
<accession>A0A1M7UAT0</accession>
<sequence length="129" mass="14345">MSVEDNKRLVARAVTEVINRGNLAAVEELYASEIAAAAREWVAPFRTAFPDVRMETVALVGEGDTVVGHFRCSGTHSGPWMGRPGTGRAFRDVREVYWFTVRGGRIVDWWGLEDNDDRRRQLRAGGAPA</sequence>
<proteinExistence type="predicted"/>
<dbReference type="Pfam" id="PF07366">
    <property type="entry name" value="SnoaL"/>
    <property type="match status" value="1"/>
</dbReference>
<evidence type="ECO:0000313" key="1">
    <source>
        <dbReference type="EMBL" id="SHN80054.1"/>
    </source>
</evidence>
<dbReference type="GO" id="GO:0030638">
    <property type="term" value="P:polyketide metabolic process"/>
    <property type="evidence" value="ECO:0007669"/>
    <property type="project" value="InterPro"/>
</dbReference>
<dbReference type="Gene3D" id="3.10.450.50">
    <property type="match status" value="1"/>
</dbReference>